<organism evidence="7 9">
    <name type="scientific">Mesotoga infera</name>
    <dbReference type="NCBI Taxonomy" id="1236046"/>
    <lineage>
        <taxon>Bacteria</taxon>
        <taxon>Thermotogati</taxon>
        <taxon>Thermotogota</taxon>
        <taxon>Thermotogae</taxon>
        <taxon>Kosmotogales</taxon>
        <taxon>Kosmotogaceae</taxon>
        <taxon>Mesotoga</taxon>
    </lineage>
</organism>
<dbReference type="EMBL" id="LGGH01000016">
    <property type="protein sequence ID" value="KUK68388.1"/>
    <property type="molecule type" value="Genomic_DNA"/>
</dbReference>
<feature type="domain" description="Helicase ATP-binding" evidence="3">
    <location>
        <begin position="32"/>
        <end position="206"/>
    </location>
</feature>
<dbReference type="GO" id="GO:0005524">
    <property type="term" value="F:ATP binding"/>
    <property type="evidence" value="ECO:0007669"/>
    <property type="project" value="UniProtKB-KW"/>
</dbReference>
<reference evidence="8 9" key="2">
    <citation type="journal article" date="2015" name="MBio">
        <title>Genome-Resolved Metagenomic Analysis Reveals Roles for Candidate Phyla and Other Microbial Community Members in Biogeochemical Transformations in Oil Reservoirs.</title>
        <authorList>
            <person name="Hu P."/>
            <person name="Tom L."/>
            <person name="Singh A."/>
            <person name="Thomas B.C."/>
            <person name="Baker B.J."/>
            <person name="Piceno Y.M."/>
            <person name="Andersen G.L."/>
            <person name="Banfield J.F."/>
        </authorList>
    </citation>
    <scope>NUCLEOTIDE SEQUENCE [LARGE SCALE GENOMIC DNA]</scope>
</reference>
<dbReference type="Proteomes" id="UP000264215">
    <property type="component" value="Unassembled WGS sequence"/>
</dbReference>
<dbReference type="Gene3D" id="3.40.50.300">
    <property type="entry name" value="P-loop containing nucleotide triphosphate hydrolases"/>
    <property type="match status" value="2"/>
</dbReference>
<dbReference type="GO" id="GO:0004386">
    <property type="term" value="F:helicase activity"/>
    <property type="evidence" value="ECO:0007669"/>
    <property type="project" value="UniProtKB-KW"/>
</dbReference>
<dbReference type="Proteomes" id="UP000054260">
    <property type="component" value="Unassembled WGS sequence"/>
</dbReference>
<dbReference type="InterPro" id="IPR052511">
    <property type="entry name" value="ATP-dep_Helicase"/>
</dbReference>
<keyword evidence="7" id="KW-0378">Hydrolase</keyword>
<evidence type="ECO:0000313" key="6">
    <source>
        <dbReference type="EMBL" id="KUK68388.1"/>
    </source>
</evidence>
<dbReference type="InterPro" id="IPR014001">
    <property type="entry name" value="Helicase_ATP-bd"/>
</dbReference>
<dbReference type="PANTHER" id="PTHR47962">
    <property type="entry name" value="ATP-DEPENDENT HELICASE LHR-RELATED-RELATED"/>
    <property type="match status" value="1"/>
</dbReference>
<dbReference type="PATRIC" id="fig|1236046.5.peg.82"/>
<evidence type="ECO:0000256" key="2">
    <source>
        <dbReference type="ARBA" id="ARBA00022840"/>
    </source>
</evidence>
<dbReference type="InterPro" id="IPR027417">
    <property type="entry name" value="P-loop_NTPase"/>
</dbReference>
<keyword evidence="7" id="KW-0347">Helicase</keyword>
<evidence type="ECO:0000259" key="3">
    <source>
        <dbReference type="PROSITE" id="PS51192"/>
    </source>
</evidence>
<dbReference type="AlphaFoldDB" id="A0A101I7W1"/>
<reference evidence="7" key="1">
    <citation type="journal article" date="2015" name="MBio">
        <title>Genome-resolved metagenomic analysis reveals roles for candidate phyla and other microbial community members in biogeochemical transformations in oil reservoirs.</title>
        <authorList>
            <person name="Hu P."/>
            <person name="Tom L."/>
            <person name="Singh A."/>
            <person name="Thomas B.C."/>
            <person name="Baker B.J."/>
            <person name="Piceno Y.M."/>
            <person name="Andersen G.L."/>
            <person name="Banfield J.F."/>
        </authorList>
    </citation>
    <scope>NUCLEOTIDE SEQUENCE [LARGE SCALE GENOMIC DNA]</scope>
    <source>
        <strain evidence="6">46_47</strain>
        <strain evidence="7">46_70</strain>
    </source>
</reference>
<dbReference type="PANTHER" id="PTHR47962:SF5">
    <property type="entry name" value="ATP-DEPENDENT HELICASE LHR-RELATED"/>
    <property type="match status" value="1"/>
</dbReference>
<dbReference type="SMART" id="SM00490">
    <property type="entry name" value="HELICc"/>
    <property type="match status" value="1"/>
</dbReference>
<dbReference type="SMART" id="SM00487">
    <property type="entry name" value="DEXDc"/>
    <property type="match status" value="1"/>
</dbReference>
<proteinExistence type="predicted"/>
<evidence type="ECO:0000313" key="8">
    <source>
        <dbReference type="Proteomes" id="UP000054260"/>
    </source>
</evidence>
<dbReference type="GO" id="GO:0016887">
    <property type="term" value="F:ATP hydrolysis activity"/>
    <property type="evidence" value="ECO:0007669"/>
    <property type="project" value="TreeGrafter"/>
</dbReference>
<dbReference type="EMBL" id="DQBS01000136">
    <property type="protein sequence ID" value="HCO70102.1"/>
    <property type="molecule type" value="Genomic_DNA"/>
</dbReference>
<gene>
    <name evidence="5" type="ORF">DIT26_05910</name>
    <name evidence="6" type="ORF">XD86_0210</name>
    <name evidence="7" type="ORF">XE02_0573</name>
</gene>
<protein>
    <submittedName>
        <fullName evidence="5">DEAD/DEAH box helicase</fullName>
    </submittedName>
    <submittedName>
        <fullName evidence="7">Lhr-like helicase</fullName>
    </submittedName>
</protein>
<evidence type="ECO:0000313" key="10">
    <source>
        <dbReference type="Proteomes" id="UP000264215"/>
    </source>
</evidence>
<keyword evidence="2" id="KW-0067">ATP-binding</keyword>
<dbReference type="PROSITE" id="PS51194">
    <property type="entry name" value="HELICASE_CTER"/>
    <property type="match status" value="1"/>
</dbReference>
<dbReference type="EMBL" id="LGGW01000037">
    <property type="protein sequence ID" value="KUK90383.1"/>
    <property type="molecule type" value="Genomic_DNA"/>
</dbReference>
<accession>A0A101I7W1</accession>
<evidence type="ECO:0000259" key="4">
    <source>
        <dbReference type="PROSITE" id="PS51194"/>
    </source>
</evidence>
<dbReference type="Pfam" id="PF00271">
    <property type="entry name" value="Helicase_C"/>
    <property type="match status" value="1"/>
</dbReference>
<name>A0A101I7W1_9BACT</name>
<dbReference type="PROSITE" id="PS51192">
    <property type="entry name" value="HELICASE_ATP_BIND_1"/>
    <property type="match status" value="1"/>
</dbReference>
<evidence type="ECO:0000313" key="5">
    <source>
        <dbReference type="EMBL" id="HCO70102.1"/>
    </source>
</evidence>
<dbReference type="GO" id="GO:0003677">
    <property type="term" value="F:DNA binding"/>
    <property type="evidence" value="ECO:0007669"/>
    <property type="project" value="TreeGrafter"/>
</dbReference>
<dbReference type="InterPro" id="IPR001650">
    <property type="entry name" value="Helicase_C-like"/>
</dbReference>
<evidence type="ECO:0000256" key="1">
    <source>
        <dbReference type="ARBA" id="ARBA00022741"/>
    </source>
</evidence>
<dbReference type="Proteomes" id="UP000055014">
    <property type="component" value="Unassembled WGS sequence"/>
</dbReference>
<feature type="domain" description="Helicase C-terminal" evidence="4">
    <location>
        <begin position="232"/>
        <end position="385"/>
    </location>
</feature>
<sequence length="708" mass="78337">MVIDPRLNQRLIDLFSYRYRWQSFREIQNRTIPSVLDGKNLLLIAGTASGKTEAVMIPVINRLLELPAGLKCIYFAPLKSLINDVTSRLELMLRPFGLVAAKWHGDLTKSEKLPIAREASVLVTTPESVEGIFLSENSDLLSSLEFIIVDEIHAFIDSPRGAQLASLMERIKILSGVDQQRIAMSATVGNPELLLEWLKGSSERDSVIVTDKNRSKRTIEVLTEGEVVPAEYLSKLLEETEDKILVFSYSRARAEEFAARAKALGIEVPVHHSSVSKTLRVEIEEEFKQDNKLRAIVATSTLEMGIDIGDIDRVIFLEIPPSTASFLQRAGRAGRKGNKSSISVFVEDPQSLYNLLGILRMLSEGSVEPLLPSEYHLPLLGHQLIGLARTRGFLSTEDLALLKKAFPFRKVETEEFGILVNHLVKEAFLARRGLSLISGAATAEILGSGKEKMDFVVLFPGGFEYSVQLSGHEIGKIHPAVLSSSSDDEVSFLLGGRSYLVKEVNAGRKTVTVIPGSSGKTPSWFGGSSLMTKEFARSIRSSLNELKIPDGVFLSSDASQMLLDFFDNHQASSALISLSKFKKSIVIETFAGDMSNIFLSLCIKAVSGLKAVSANWHSVVVRSGADIDEVHEMLRLISNMESREMSGLLSTFLLETPTELRKQYDLFGEKLDKFVPEELLVKYVIHRLYDSSLLEELSEAVIVYPSDA</sequence>
<evidence type="ECO:0000313" key="7">
    <source>
        <dbReference type="EMBL" id="KUK90383.1"/>
    </source>
</evidence>
<dbReference type="SUPFAM" id="SSF52540">
    <property type="entry name" value="P-loop containing nucleoside triphosphate hydrolases"/>
    <property type="match status" value="1"/>
</dbReference>
<dbReference type="Pfam" id="PF00270">
    <property type="entry name" value="DEAD"/>
    <property type="match status" value="1"/>
</dbReference>
<dbReference type="InterPro" id="IPR011545">
    <property type="entry name" value="DEAD/DEAH_box_helicase_dom"/>
</dbReference>
<reference evidence="5 10" key="3">
    <citation type="journal article" date="2018" name="Nat. Biotechnol.">
        <title>A standardized bacterial taxonomy based on genome phylogeny substantially revises the tree of life.</title>
        <authorList>
            <person name="Parks D.H."/>
            <person name="Chuvochina M."/>
            <person name="Waite D.W."/>
            <person name="Rinke C."/>
            <person name="Skarshewski A."/>
            <person name="Chaumeil P.A."/>
            <person name="Hugenholtz P."/>
        </authorList>
    </citation>
    <scope>NUCLEOTIDE SEQUENCE [LARGE SCALE GENOMIC DNA]</scope>
    <source>
        <strain evidence="5">UBA9905</strain>
    </source>
</reference>
<evidence type="ECO:0000313" key="9">
    <source>
        <dbReference type="Proteomes" id="UP000055014"/>
    </source>
</evidence>
<keyword evidence="1" id="KW-0547">Nucleotide-binding</keyword>
<comment type="caution">
    <text evidence="7">The sequence shown here is derived from an EMBL/GenBank/DDBJ whole genome shotgun (WGS) entry which is preliminary data.</text>
</comment>